<dbReference type="PANTHER" id="PTHR46066:SF2">
    <property type="entry name" value="CHITINASE DOMAIN-CONTAINING PROTEIN 1"/>
    <property type="match status" value="1"/>
</dbReference>
<comment type="caution">
    <text evidence="3">The sequence shown here is derived from an EMBL/GenBank/DDBJ whole genome shotgun (WGS) entry which is preliminary data.</text>
</comment>
<dbReference type="InterPro" id="IPR011583">
    <property type="entry name" value="Chitinase_II/V-like_cat"/>
</dbReference>
<dbReference type="PROSITE" id="PS51910">
    <property type="entry name" value="GH18_2"/>
    <property type="match status" value="1"/>
</dbReference>
<dbReference type="Gene3D" id="3.30.457.10">
    <property type="entry name" value="Copper amine oxidase-like, N-terminal domain"/>
    <property type="match status" value="1"/>
</dbReference>
<dbReference type="InterPro" id="IPR029070">
    <property type="entry name" value="Chitinase_insertion_sf"/>
</dbReference>
<dbReference type="Pfam" id="PF00704">
    <property type="entry name" value="Glyco_hydro_18"/>
    <property type="match status" value="1"/>
</dbReference>
<dbReference type="InterPro" id="IPR036582">
    <property type="entry name" value="Mao_N_sf"/>
</dbReference>
<dbReference type="PANTHER" id="PTHR46066">
    <property type="entry name" value="CHITINASE DOMAIN-CONTAINING PROTEIN 1 FAMILY MEMBER"/>
    <property type="match status" value="1"/>
</dbReference>
<keyword evidence="1" id="KW-0472">Membrane</keyword>
<keyword evidence="1" id="KW-0812">Transmembrane</keyword>
<dbReference type="Pfam" id="PF07833">
    <property type="entry name" value="Cu_amine_oxidN1"/>
    <property type="match status" value="1"/>
</dbReference>
<dbReference type="Gene3D" id="3.10.50.10">
    <property type="match status" value="1"/>
</dbReference>
<gene>
    <name evidence="3" type="ORF">ACFP56_21060</name>
</gene>
<dbReference type="Proteomes" id="UP001596233">
    <property type="component" value="Unassembled WGS sequence"/>
</dbReference>
<dbReference type="SMART" id="SM00636">
    <property type="entry name" value="Glyco_18"/>
    <property type="match status" value="1"/>
</dbReference>
<proteinExistence type="predicted"/>
<protein>
    <submittedName>
        <fullName evidence="3">Glycosyl hydrolase family 18 protein</fullName>
    </submittedName>
</protein>
<dbReference type="GO" id="GO:0016787">
    <property type="term" value="F:hydrolase activity"/>
    <property type="evidence" value="ECO:0007669"/>
    <property type="project" value="UniProtKB-KW"/>
</dbReference>
<evidence type="ECO:0000259" key="2">
    <source>
        <dbReference type="PROSITE" id="PS51910"/>
    </source>
</evidence>
<dbReference type="EMBL" id="JBHSTE010000010">
    <property type="protein sequence ID" value="MFC6335128.1"/>
    <property type="molecule type" value="Genomic_DNA"/>
</dbReference>
<keyword evidence="1" id="KW-1133">Transmembrane helix</keyword>
<evidence type="ECO:0000313" key="3">
    <source>
        <dbReference type="EMBL" id="MFC6335128.1"/>
    </source>
</evidence>
<name>A0ABW1V9H7_9BACL</name>
<dbReference type="InterPro" id="IPR017853">
    <property type="entry name" value="GH"/>
</dbReference>
<reference evidence="4" key="1">
    <citation type="journal article" date="2019" name="Int. J. Syst. Evol. Microbiol.">
        <title>The Global Catalogue of Microorganisms (GCM) 10K type strain sequencing project: providing services to taxonomists for standard genome sequencing and annotation.</title>
        <authorList>
            <consortium name="The Broad Institute Genomics Platform"/>
            <consortium name="The Broad Institute Genome Sequencing Center for Infectious Disease"/>
            <person name="Wu L."/>
            <person name="Ma J."/>
        </authorList>
    </citation>
    <scope>NUCLEOTIDE SEQUENCE [LARGE SCALE GENOMIC DNA]</scope>
    <source>
        <strain evidence="4">PCU 280</strain>
    </source>
</reference>
<dbReference type="RefSeq" id="WP_379238353.1">
    <property type="nucleotide sequence ID" value="NZ_JBHSTE010000010.1"/>
</dbReference>
<organism evidence="3 4">
    <name type="scientific">Paenibacillus septentrionalis</name>
    <dbReference type="NCBI Taxonomy" id="429342"/>
    <lineage>
        <taxon>Bacteria</taxon>
        <taxon>Bacillati</taxon>
        <taxon>Bacillota</taxon>
        <taxon>Bacilli</taxon>
        <taxon>Bacillales</taxon>
        <taxon>Paenibacillaceae</taxon>
        <taxon>Paenibacillus</taxon>
    </lineage>
</organism>
<keyword evidence="3" id="KW-0378">Hydrolase</keyword>
<sequence length="571" mass="65833">MTEQQFSPRRRRRRRGGLNWLLFILALVITCVVGYIKLVPSFEQQEIAYSYKHPIYFNGELQQHGAFIQDGHIKLPLPVLEERLENSPIYYEEETNTLVLTTMDKVLRFKTESLNALLNEKSYELSITAQVENDIVYIPAELIEQLYGLHIEQMNDVIAVYDAEFSVDTALVSRKQGTALRTEPNIKSPYYRELEQQEQLLVWEQGEGWSKVQTTSGTIGYVKSDHIQLGEAIVYTPNTEKYEGLEHDLSGERINLTWEAIYNRQPNLSSMPAMEGVNVVSPTWFELVDGEGKIQGKATHEYMEWAHKRGYQVWALFSNGFEPDRTTEVLSSTEKRFFMIQQLVAFAELYQLDGINIDFENVYTEDKENLVQFVKEMMPIMHEQGLVVSIDVTPKSNSEMWSVFLDREALGKHVDYMMVMAYDEHWAASPKAGSVASLPWVEQSIKRILEEDQVAPEKLILGVPLYTRVWSEETQADGSVKVSSKAIGMSRAKEIIEEQELTPVLDEASGQHYVEYMEDGIKQRIWLEDEHSIAGRVDLVHKYNLAGIATWQRTFADNEIWSVMDRELNRQ</sequence>
<accession>A0ABW1V9H7</accession>
<evidence type="ECO:0000256" key="1">
    <source>
        <dbReference type="SAM" id="Phobius"/>
    </source>
</evidence>
<dbReference type="Gene3D" id="2.30.30.40">
    <property type="entry name" value="SH3 Domains"/>
    <property type="match status" value="1"/>
</dbReference>
<evidence type="ECO:0000313" key="4">
    <source>
        <dbReference type="Proteomes" id="UP001596233"/>
    </source>
</evidence>
<feature type="transmembrane region" description="Helical" evidence="1">
    <location>
        <begin position="20"/>
        <end position="38"/>
    </location>
</feature>
<feature type="domain" description="GH18" evidence="2">
    <location>
        <begin position="247"/>
        <end position="571"/>
    </location>
</feature>
<dbReference type="InterPro" id="IPR012854">
    <property type="entry name" value="Cu_amine_oxidase-like_N"/>
</dbReference>
<dbReference type="InterPro" id="IPR001223">
    <property type="entry name" value="Glyco_hydro18_cat"/>
</dbReference>
<keyword evidence="4" id="KW-1185">Reference proteome</keyword>
<dbReference type="SUPFAM" id="SSF51445">
    <property type="entry name" value="(Trans)glycosidases"/>
    <property type="match status" value="1"/>
</dbReference>
<dbReference type="SUPFAM" id="SSF55383">
    <property type="entry name" value="Copper amine oxidase, domain N"/>
    <property type="match status" value="1"/>
</dbReference>
<dbReference type="Gene3D" id="3.20.20.80">
    <property type="entry name" value="Glycosidases"/>
    <property type="match status" value="1"/>
</dbReference>